<feature type="compositionally biased region" description="Basic residues" evidence="1">
    <location>
        <begin position="45"/>
        <end position="68"/>
    </location>
</feature>
<feature type="compositionally biased region" description="Basic and acidic residues" evidence="1">
    <location>
        <begin position="108"/>
        <end position="122"/>
    </location>
</feature>
<gene>
    <name evidence="2" type="ORF">AVDCRST_MAG79-2103</name>
</gene>
<evidence type="ECO:0000313" key="2">
    <source>
        <dbReference type="EMBL" id="CAA9543899.1"/>
    </source>
</evidence>
<feature type="compositionally biased region" description="Basic and acidic residues" evidence="1">
    <location>
        <begin position="22"/>
        <end position="44"/>
    </location>
</feature>
<feature type="compositionally biased region" description="Basic residues" evidence="1">
    <location>
        <begin position="298"/>
        <end position="307"/>
    </location>
</feature>
<evidence type="ECO:0000256" key="1">
    <source>
        <dbReference type="SAM" id="MobiDB-lite"/>
    </source>
</evidence>
<feature type="compositionally biased region" description="Basic and acidic residues" evidence="1">
    <location>
        <begin position="276"/>
        <end position="290"/>
    </location>
</feature>
<dbReference type="AlphaFoldDB" id="A0A6J4UBK7"/>
<feature type="compositionally biased region" description="Basic residues" evidence="1">
    <location>
        <begin position="98"/>
        <end position="107"/>
    </location>
</feature>
<feature type="non-terminal residue" evidence="2">
    <location>
        <position position="1"/>
    </location>
</feature>
<name>A0A6J4UBK7_9ACTN</name>
<organism evidence="2">
    <name type="scientific">uncultured Thermoleophilia bacterium</name>
    <dbReference type="NCBI Taxonomy" id="1497501"/>
    <lineage>
        <taxon>Bacteria</taxon>
        <taxon>Bacillati</taxon>
        <taxon>Actinomycetota</taxon>
        <taxon>Thermoleophilia</taxon>
        <taxon>environmental samples</taxon>
    </lineage>
</organism>
<dbReference type="EMBL" id="CADCWC010000315">
    <property type="protein sequence ID" value="CAA9543899.1"/>
    <property type="molecule type" value="Genomic_DNA"/>
</dbReference>
<feature type="compositionally biased region" description="Low complexity" evidence="1">
    <location>
        <begin position="215"/>
        <end position="224"/>
    </location>
</feature>
<feature type="compositionally biased region" description="Low complexity" evidence="1">
    <location>
        <begin position="239"/>
        <end position="269"/>
    </location>
</feature>
<dbReference type="GO" id="GO:0003978">
    <property type="term" value="F:UDP-glucose 4-epimerase activity"/>
    <property type="evidence" value="ECO:0007669"/>
    <property type="project" value="UniProtKB-EC"/>
</dbReference>
<feature type="non-terminal residue" evidence="2">
    <location>
        <position position="307"/>
    </location>
</feature>
<keyword evidence="2" id="KW-0413">Isomerase</keyword>
<proteinExistence type="predicted"/>
<feature type="compositionally biased region" description="Basic residues" evidence="1">
    <location>
        <begin position="157"/>
        <end position="167"/>
    </location>
</feature>
<dbReference type="EC" id="5.1.3.2" evidence="2"/>
<accession>A0A6J4UBK7</accession>
<reference evidence="2" key="1">
    <citation type="submission" date="2020-02" db="EMBL/GenBank/DDBJ databases">
        <authorList>
            <person name="Meier V. D."/>
        </authorList>
    </citation>
    <scope>NUCLEOTIDE SEQUENCE</scope>
    <source>
        <strain evidence="2">AVDCRST_MAG79</strain>
    </source>
</reference>
<feature type="compositionally biased region" description="Basic and acidic residues" evidence="1">
    <location>
        <begin position="72"/>
        <end position="82"/>
    </location>
</feature>
<protein>
    <submittedName>
        <fullName evidence="2">UDP-glucose 4-epimerase</fullName>
        <ecNumber evidence="2">5.1.3.2</ecNumber>
    </submittedName>
</protein>
<feature type="region of interest" description="Disordered" evidence="1">
    <location>
        <begin position="1"/>
        <end position="307"/>
    </location>
</feature>
<sequence length="307" mass="34046">DRRCGLHRLAPGGRPARRGPRGGRDRRPDERRRPSPPHRGEVRAGRHHRSRGARPRRRRGASRRRLPPRRPVQRDRLRDRPAARLCRQRGRDAERPRGGRPSRRAGRVHVDRRCAVRQRGADPDPGGPDPRAGLALRRVQVGRGGLHPDLGRGGRSAARRLPARQRLRPAPEPPRGGRRRGDLHVQARVGPGTAALRARQADPRLRPRLGRRRGAAAGLRAGGRLQRGHGRRDARQPHLRAPARGVRAAGRAGAGTAARRGARALLPRPVTGPRRARLDGADPARGRRPVDVQGARVGVRHRGRRRV</sequence>